<dbReference type="AlphaFoldDB" id="A0AAN6NJ35"/>
<proteinExistence type="predicted"/>
<evidence type="ECO:0000256" key="1">
    <source>
        <dbReference type="SAM" id="MobiDB-lite"/>
    </source>
</evidence>
<comment type="caution">
    <text evidence="2">The sequence shown here is derived from an EMBL/GenBank/DDBJ whole genome shotgun (WGS) entry which is preliminary data.</text>
</comment>
<feature type="compositionally biased region" description="Basic residues" evidence="1">
    <location>
        <begin position="388"/>
        <end position="398"/>
    </location>
</feature>
<reference evidence="2" key="1">
    <citation type="journal article" date="2023" name="Mol. Phylogenet. Evol.">
        <title>Genome-scale phylogeny and comparative genomics of the fungal order Sordariales.</title>
        <authorList>
            <person name="Hensen N."/>
            <person name="Bonometti L."/>
            <person name="Westerberg I."/>
            <person name="Brannstrom I.O."/>
            <person name="Guillou S."/>
            <person name="Cros-Aarteil S."/>
            <person name="Calhoun S."/>
            <person name="Haridas S."/>
            <person name="Kuo A."/>
            <person name="Mondo S."/>
            <person name="Pangilinan J."/>
            <person name="Riley R."/>
            <person name="LaButti K."/>
            <person name="Andreopoulos B."/>
            <person name="Lipzen A."/>
            <person name="Chen C."/>
            <person name="Yan M."/>
            <person name="Daum C."/>
            <person name="Ng V."/>
            <person name="Clum A."/>
            <person name="Steindorff A."/>
            <person name="Ohm R.A."/>
            <person name="Martin F."/>
            <person name="Silar P."/>
            <person name="Natvig D.O."/>
            <person name="Lalanne C."/>
            <person name="Gautier V."/>
            <person name="Ament-Velasquez S.L."/>
            <person name="Kruys A."/>
            <person name="Hutchinson M.I."/>
            <person name="Powell A.J."/>
            <person name="Barry K."/>
            <person name="Miller A.N."/>
            <person name="Grigoriev I.V."/>
            <person name="Debuchy R."/>
            <person name="Gladieux P."/>
            <person name="Hiltunen Thoren M."/>
            <person name="Johannesson H."/>
        </authorList>
    </citation>
    <scope>NUCLEOTIDE SEQUENCE</scope>
    <source>
        <strain evidence="2">CBS 626.80</strain>
    </source>
</reference>
<dbReference type="EMBL" id="MU859533">
    <property type="protein sequence ID" value="KAK3946762.1"/>
    <property type="molecule type" value="Genomic_DNA"/>
</dbReference>
<dbReference type="Proteomes" id="UP001303222">
    <property type="component" value="Unassembled WGS sequence"/>
</dbReference>
<evidence type="ECO:0000313" key="3">
    <source>
        <dbReference type="Proteomes" id="UP001303222"/>
    </source>
</evidence>
<name>A0AAN6NJ35_9PEZI</name>
<feature type="compositionally biased region" description="Polar residues" evidence="1">
    <location>
        <begin position="411"/>
        <end position="440"/>
    </location>
</feature>
<evidence type="ECO:0000313" key="2">
    <source>
        <dbReference type="EMBL" id="KAK3946762.1"/>
    </source>
</evidence>
<protein>
    <submittedName>
        <fullName evidence="2">Uncharacterized protein</fullName>
    </submittedName>
</protein>
<organism evidence="2 3">
    <name type="scientific">Pseudoneurospora amorphoporcata</name>
    <dbReference type="NCBI Taxonomy" id="241081"/>
    <lineage>
        <taxon>Eukaryota</taxon>
        <taxon>Fungi</taxon>
        <taxon>Dikarya</taxon>
        <taxon>Ascomycota</taxon>
        <taxon>Pezizomycotina</taxon>
        <taxon>Sordariomycetes</taxon>
        <taxon>Sordariomycetidae</taxon>
        <taxon>Sordariales</taxon>
        <taxon>Sordariaceae</taxon>
        <taxon>Pseudoneurospora</taxon>
    </lineage>
</organism>
<feature type="region of interest" description="Disordered" evidence="1">
    <location>
        <begin position="385"/>
        <end position="467"/>
    </location>
</feature>
<keyword evidence="3" id="KW-1185">Reference proteome</keyword>
<gene>
    <name evidence="2" type="ORF">QBC32DRAFT_401958</name>
</gene>
<sequence>MCWKCYFQKPTSSAQAPPFNFKNYVGMANFQSWLRDTIVRAIDLERIDHQNGKYDEGLEIREKVSEVGLSYIDLRDTHFTYKNDSSTEQLSTNSKLIVSHHTIINRWRNFTEETCDAPHHKRLGKPHTAMPYHCMEMEADKHRVVVVLYWDARMEVNWFYDMEYWVGWCGALEWDFQKFQPFRSTFERAKTGAGAAFPGLGVCGESADDATVLHNAANDTFSQLVAFLRFMRNQELRPRFELGEAPQEVEDLDPEHHEPVVVRQSAMAEINAGYTSTTVGSAPEPNSWAAALRKPVEKVPEFKTLWSLTWTSTFGDSWDWRPTKTWWTADDCEESVEKEKEKEEEHVKLATKTSIFEVNSTQIDCTSSSSGKKAEESEWTVVATQKPQAKKAKKHVNKPNRPVKPYGQLVKTHQNSKTGATTAQPLSYSKPVSTEKTASNKPRPFPEQSSAAIHWAKFRPTGSEHVR</sequence>
<reference evidence="2" key="2">
    <citation type="submission" date="2023-06" db="EMBL/GenBank/DDBJ databases">
        <authorList>
            <consortium name="Lawrence Berkeley National Laboratory"/>
            <person name="Mondo S.J."/>
            <person name="Hensen N."/>
            <person name="Bonometti L."/>
            <person name="Westerberg I."/>
            <person name="Brannstrom I.O."/>
            <person name="Guillou S."/>
            <person name="Cros-Aarteil S."/>
            <person name="Calhoun S."/>
            <person name="Haridas S."/>
            <person name="Kuo A."/>
            <person name="Pangilinan J."/>
            <person name="Riley R."/>
            <person name="Labutti K."/>
            <person name="Andreopoulos B."/>
            <person name="Lipzen A."/>
            <person name="Chen C."/>
            <person name="Yanf M."/>
            <person name="Daum C."/>
            <person name="Ng V."/>
            <person name="Clum A."/>
            <person name="Steindorff A."/>
            <person name="Ohm R."/>
            <person name="Martin F."/>
            <person name="Silar P."/>
            <person name="Natvig D."/>
            <person name="Lalanne C."/>
            <person name="Gautier V."/>
            <person name="Ament-Velasquez S.L."/>
            <person name="Kruys A."/>
            <person name="Hutchinson M.I."/>
            <person name="Powell A.J."/>
            <person name="Barry K."/>
            <person name="Miller A.N."/>
            <person name="Grigoriev I.V."/>
            <person name="Debuchy R."/>
            <person name="Gladieux P."/>
            <person name="Thoren M.H."/>
            <person name="Johannesson H."/>
        </authorList>
    </citation>
    <scope>NUCLEOTIDE SEQUENCE</scope>
    <source>
        <strain evidence="2">CBS 626.80</strain>
    </source>
</reference>
<accession>A0AAN6NJ35</accession>